<dbReference type="GO" id="GO:0016747">
    <property type="term" value="F:acyltransferase activity, transferring groups other than amino-acyl groups"/>
    <property type="evidence" value="ECO:0007669"/>
    <property type="project" value="InterPro"/>
</dbReference>
<dbReference type="PIRSF" id="PIRSF021603">
    <property type="entry name" value="UCP21603_acetyltransf"/>
    <property type="match status" value="1"/>
</dbReference>
<dbReference type="PROSITE" id="PS51186">
    <property type="entry name" value="GNAT"/>
    <property type="match status" value="1"/>
</dbReference>
<evidence type="ECO:0000313" key="2">
    <source>
        <dbReference type="EMBL" id="CCI52502.1"/>
    </source>
</evidence>
<dbReference type="Pfam" id="PF13312">
    <property type="entry name" value="DUF4081"/>
    <property type="match status" value="1"/>
</dbReference>
<dbReference type="InterPro" id="IPR000182">
    <property type="entry name" value="GNAT_dom"/>
</dbReference>
<evidence type="ECO:0000313" key="3">
    <source>
        <dbReference type="Proteomes" id="UP000035720"/>
    </source>
</evidence>
<dbReference type="STRING" id="1193518.BN13_180025"/>
<evidence type="ECO:0000259" key="1">
    <source>
        <dbReference type="PROSITE" id="PS51186"/>
    </source>
</evidence>
<dbReference type="InterPro" id="IPR016181">
    <property type="entry name" value="Acyl_CoA_acyltransferase"/>
</dbReference>
<comment type="caution">
    <text evidence="2">The sequence shown here is derived from an EMBL/GenBank/DDBJ whole genome shotgun (WGS) entry which is preliminary data.</text>
</comment>
<dbReference type="Pfam" id="PF00583">
    <property type="entry name" value="Acetyltransf_1"/>
    <property type="match status" value="1"/>
</dbReference>
<dbReference type="Gene3D" id="3.40.630.30">
    <property type="match status" value="1"/>
</dbReference>
<dbReference type="InterPro" id="IPR025289">
    <property type="entry name" value="DUF4081"/>
</dbReference>
<dbReference type="Proteomes" id="UP000035720">
    <property type="component" value="Unassembled WGS sequence"/>
</dbReference>
<reference evidence="2 3" key="1">
    <citation type="journal article" date="2013" name="ISME J.">
        <title>A metabolic model for members of the genus Tetrasphaera involved in enhanced biological phosphorus removal.</title>
        <authorList>
            <person name="Kristiansen R."/>
            <person name="Nguyen H.T.T."/>
            <person name="Saunders A.M."/>
            <person name="Nielsen J.L."/>
            <person name="Wimmer R."/>
            <person name="Le V.Q."/>
            <person name="McIlroy S.J."/>
            <person name="Petrovski S."/>
            <person name="Seviour R.J."/>
            <person name="Calteau A."/>
            <person name="Nielsen K.L."/>
            <person name="Nielsen P.H."/>
        </authorList>
    </citation>
    <scope>NUCLEOTIDE SEQUENCE [LARGE SCALE GENOMIC DNA]</scope>
    <source>
        <strain evidence="2 3">Ben 74</strain>
    </source>
</reference>
<dbReference type="AlphaFoldDB" id="A0A077MCC0"/>
<proteinExistence type="predicted"/>
<protein>
    <submittedName>
        <fullName evidence="2">Putative acetyltransferase</fullName>
    </submittedName>
</protein>
<dbReference type="EMBL" id="CAJC01000090">
    <property type="protein sequence ID" value="CCI52502.1"/>
    <property type="molecule type" value="Genomic_DNA"/>
</dbReference>
<feature type="domain" description="N-acetyltransferase" evidence="1">
    <location>
        <begin position="141"/>
        <end position="281"/>
    </location>
</feature>
<dbReference type="InterPro" id="IPR016794">
    <property type="entry name" value="UCP21603_acetyltransf"/>
</dbReference>
<sequence length="281" mass="30529">MLRMRTPTRFLGSADRDAALELCARHPAENVFVAARILEAAPFGGGTLIGYEEDGRLEGLCWSNANVVPVETDSVSRQAIGDRLRRSRGGRAASLLGPADQVLDLWDRVQPGWGRPRALRGVQPHLVTTTPPSRLGVTLDERVRRGRADEVDLILPAAAHMFTAEIGYPPYRGSSRSYRALIAAMVERGHTYVVVENNEVIFKADVGSVGLGCAQIQGVWLAPWLRGQGLGTPAMAAVVERVLVDIAPTVTLYVNDYNTAARAMYARIGMHQTSTFATVLL</sequence>
<gene>
    <name evidence="2" type="ORF">BN13_180025</name>
</gene>
<accession>A0A077MCC0</accession>
<dbReference type="SUPFAM" id="SSF55729">
    <property type="entry name" value="Acyl-CoA N-acyltransferases (Nat)"/>
    <property type="match status" value="1"/>
</dbReference>
<keyword evidence="2" id="KW-0808">Transferase</keyword>
<keyword evidence="3" id="KW-1185">Reference proteome</keyword>
<name>A0A077MCC0_9MICO</name>
<organism evidence="2 3">
    <name type="scientific">Nostocoides jenkinsii Ben 74</name>
    <dbReference type="NCBI Taxonomy" id="1193518"/>
    <lineage>
        <taxon>Bacteria</taxon>
        <taxon>Bacillati</taxon>
        <taxon>Actinomycetota</taxon>
        <taxon>Actinomycetes</taxon>
        <taxon>Micrococcales</taxon>
        <taxon>Intrasporangiaceae</taxon>
        <taxon>Nostocoides</taxon>
    </lineage>
</organism>